<proteinExistence type="inferred from homology"/>
<comment type="subcellular location">
    <subcellularLocation>
        <location evidence="1">Membrane</location>
        <topology evidence="1">Multi-pass membrane protein</topology>
    </subcellularLocation>
</comment>
<feature type="transmembrane region" description="Helical" evidence="6">
    <location>
        <begin position="21"/>
        <end position="43"/>
    </location>
</feature>
<evidence type="ECO:0000256" key="2">
    <source>
        <dbReference type="ARBA" id="ARBA00022692"/>
    </source>
</evidence>
<comment type="similarity">
    <text evidence="5">Belongs to the SAT4 family.</text>
</comment>
<evidence type="ECO:0000256" key="6">
    <source>
        <dbReference type="SAM" id="Phobius"/>
    </source>
</evidence>
<dbReference type="EMBL" id="KV750413">
    <property type="protein sequence ID" value="OCL04912.1"/>
    <property type="molecule type" value="Genomic_DNA"/>
</dbReference>
<dbReference type="PANTHER" id="PTHR33048">
    <property type="entry name" value="PTH11-LIKE INTEGRAL MEMBRANE PROTEIN (AFU_ORTHOLOGUE AFUA_5G11245)"/>
    <property type="match status" value="1"/>
</dbReference>
<evidence type="ECO:0000259" key="7">
    <source>
        <dbReference type="Pfam" id="PF20684"/>
    </source>
</evidence>
<feature type="transmembrane region" description="Helical" evidence="6">
    <location>
        <begin position="68"/>
        <end position="87"/>
    </location>
</feature>
<protein>
    <recommendedName>
        <fullName evidence="7">Rhodopsin domain-containing protein</fullName>
    </recommendedName>
</protein>
<feature type="non-terminal residue" evidence="8">
    <location>
        <position position="255"/>
    </location>
</feature>
<dbReference type="InterPro" id="IPR052337">
    <property type="entry name" value="SAT4-like"/>
</dbReference>
<feature type="domain" description="Rhodopsin" evidence="7">
    <location>
        <begin position="2"/>
        <end position="244"/>
    </location>
</feature>
<feature type="transmembrane region" description="Helical" evidence="6">
    <location>
        <begin position="99"/>
        <end position="117"/>
    </location>
</feature>
<dbReference type="OrthoDB" id="3934549at2759"/>
<sequence length="255" mass="28786">LARIYTRVWPVFNLQGDDYTISLAMVGAFAMWGSNFVLISYGLGRHTHYVSPNNAAKINRLLFINQPIWIWTTTLIKVSVALTLLRIKRSKSWKRWMKIVIAIQVLIAISTNIIHFIQCRPMRASWDPTTPGAKCWELKGAQVSLYIASGITFIASDVGFSCIPIIFIRTLRRPLREKLILIFLMGLGLFASAVAVSKLRYVKFYGTSDDPYWDVISLCILGLLEQHIGIIAACVPCLKSPIERALQRLGLLLPH</sequence>
<evidence type="ECO:0000313" key="9">
    <source>
        <dbReference type="Proteomes" id="UP000250140"/>
    </source>
</evidence>
<evidence type="ECO:0000313" key="8">
    <source>
        <dbReference type="EMBL" id="OCL04912.1"/>
    </source>
</evidence>
<dbReference type="AlphaFoldDB" id="A0A8E2EU25"/>
<accession>A0A8E2EU25</accession>
<evidence type="ECO:0000256" key="3">
    <source>
        <dbReference type="ARBA" id="ARBA00022989"/>
    </source>
</evidence>
<keyword evidence="2 6" id="KW-0812">Transmembrane</keyword>
<feature type="transmembrane region" description="Helical" evidence="6">
    <location>
        <begin position="146"/>
        <end position="167"/>
    </location>
</feature>
<dbReference type="InterPro" id="IPR049326">
    <property type="entry name" value="Rhodopsin_dom_fungi"/>
</dbReference>
<feature type="non-terminal residue" evidence="8">
    <location>
        <position position="1"/>
    </location>
</feature>
<feature type="transmembrane region" description="Helical" evidence="6">
    <location>
        <begin position="179"/>
        <end position="195"/>
    </location>
</feature>
<gene>
    <name evidence="8" type="ORF">AOQ84DRAFT_251615</name>
</gene>
<keyword evidence="9" id="KW-1185">Reference proteome</keyword>
<evidence type="ECO:0000256" key="1">
    <source>
        <dbReference type="ARBA" id="ARBA00004141"/>
    </source>
</evidence>
<reference evidence="8 9" key="1">
    <citation type="journal article" date="2016" name="Nat. Commun.">
        <title>Ectomycorrhizal ecology is imprinted in the genome of the dominant symbiotic fungus Cenococcum geophilum.</title>
        <authorList>
            <consortium name="DOE Joint Genome Institute"/>
            <person name="Peter M."/>
            <person name="Kohler A."/>
            <person name="Ohm R.A."/>
            <person name="Kuo A."/>
            <person name="Krutzmann J."/>
            <person name="Morin E."/>
            <person name="Arend M."/>
            <person name="Barry K.W."/>
            <person name="Binder M."/>
            <person name="Choi C."/>
            <person name="Clum A."/>
            <person name="Copeland A."/>
            <person name="Grisel N."/>
            <person name="Haridas S."/>
            <person name="Kipfer T."/>
            <person name="LaButti K."/>
            <person name="Lindquist E."/>
            <person name="Lipzen A."/>
            <person name="Maire R."/>
            <person name="Meier B."/>
            <person name="Mihaltcheva S."/>
            <person name="Molinier V."/>
            <person name="Murat C."/>
            <person name="Poggeler S."/>
            <person name="Quandt C.A."/>
            <person name="Sperisen C."/>
            <person name="Tritt A."/>
            <person name="Tisserant E."/>
            <person name="Crous P.W."/>
            <person name="Henrissat B."/>
            <person name="Nehls U."/>
            <person name="Egli S."/>
            <person name="Spatafora J.W."/>
            <person name="Grigoriev I.V."/>
            <person name="Martin F.M."/>
        </authorList>
    </citation>
    <scope>NUCLEOTIDE SEQUENCE [LARGE SCALE GENOMIC DNA]</scope>
    <source>
        <strain evidence="8 9">CBS 207.34</strain>
    </source>
</reference>
<name>A0A8E2EU25_9PEZI</name>
<dbReference type="Pfam" id="PF20684">
    <property type="entry name" value="Fung_rhodopsin"/>
    <property type="match status" value="1"/>
</dbReference>
<dbReference type="PANTHER" id="PTHR33048:SF129">
    <property type="entry name" value="INTEGRAL MEMBRANE PROTEIN-RELATED"/>
    <property type="match status" value="1"/>
</dbReference>
<evidence type="ECO:0000256" key="5">
    <source>
        <dbReference type="ARBA" id="ARBA00038359"/>
    </source>
</evidence>
<keyword evidence="3 6" id="KW-1133">Transmembrane helix</keyword>
<feature type="transmembrane region" description="Helical" evidence="6">
    <location>
        <begin position="215"/>
        <end position="238"/>
    </location>
</feature>
<dbReference type="Proteomes" id="UP000250140">
    <property type="component" value="Unassembled WGS sequence"/>
</dbReference>
<keyword evidence="4 6" id="KW-0472">Membrane</keyword>
<dbReference type="GO" id="GO:0016020">
    <property type="term" value="C:membrane"/>
    <property type="evidence" value="ECO:0007669"/>
    <property type="project" value="UniProtKB-SubCell"/>
</dbReference>
<organism evidence="8 9">
    <name type="scientific">Glonium stellatum</name>
    <dbReference type="NCBI Taxonomy" id="574774"/>
    <lineage>
        <taxon>Eukaryota</taxon>
        <taxon>Fungi</taxon>
        <taxon>Dikarya</taxon>
        <taxon>Ascomycota</taxon>
        <taxon>Pezizomycotina</taxon>
        <taxon>Dothideomycetes</taxon>
        <taxon>Pleosporomycetidae</taxon>
        <taxon>Gloniales</taxon>
        <taxon>Gloniaceae</taxon>
        <taxon>Glonium</taxon>
    </lineage>
</organism>
<evidence type="ECO:0000256" key="4">
    <source>
        <dbReference type="ARBA" id="ARBA00023136"/>
    </source>
</evidence>